<dbReference type="Gene3D" id="1.20.5.4130">
    <property type="match status" value="1"/>
</dbReference>
<accession>A0ABC9AMR8</accession>
<evidence type="ECO:0000256" key="6">
    <source>
        <dbReference type="ARBA" id="ARBA00023054"/>
    </source>
</evidence>
<dbReference type="InterPro" id="IPR044974">
    <property type="entry name" value="Disease_R_plants"/>
</dbReference>
<dbReference type="InterPro" id="IPR055414">
    <property type="entry name" value="LRR_R13L4/SHOC2-like"/>
</dbReference>
<gene>
    <name evidence="10" type="ORF">URODEC1_LOCUS54943</name>
</gene>
<evidence type="ECO:0000313" key="10">
    <source>
        <dbReference type="EMBL" id="CAL4978780.1"/>
    </source>
</evidence>
<keyword evidence="11" id="KW-1185">Reference proteome</keyword>
<evidence type="ECO:0000256" key="5">
    <source>
        <dbReference type="ARBA" id="ARBA00022821"/>
    </source>
</evidence>
<feature type="domain" description="Disease resistance protein winged helix" evidence="8">
    <location>
        <begin position="315"/>
        <end position="375"/>
    </location>
</feature>
<dbReference type="CDD" id="cd14798">
    <property type="entry name" value="RX-CC_like"/>
    <property type="match status" value="1"/>
</dbReference>
<evidence type="ECO:0000259" key="8">
    <source>
        <dbReference type="Pfam" id="PF23559"/>
    </source>
</evidence>
<evidence type="ECO:0000259" key="9">
    <source>
        <dbReference type="Pfam" id="PF23598"/>
    </source>
</evidence>
<dbReference type="Pfam" id="PF18052">
    <property type="entry name" value="Rx_N"/>
    <property type="match status" value="1"/>
</dbReference>
<dbReference type="GO" id="GO:0000166">
    <property type="term" value="F:nucleotide binding"/>
    <property type="evidence" value="ECO:0007669"/>
    <property type="project" value="UniProtKB-KW"/>
</dbReference>
<keyword evidence="6" id="KW-0175">Coiled coil</keyword>
<evidence type="ECO:0000259" key="7">
    <source>
        <dbReference type="Pfam" id="PF18052"/>
    </source>
</evidence>
<dbReference type="InterPro" id="IPR038005">
    <property type="entry name" value="RX-like_CC"/>
</dbReference>
<dbReference type="Gene3D" id="3.80.10.10">
    <property type="entry name" value="Ribonuclease Inhibitor"/>
    <property type="match status" value="1"/>
</dbReference>
<feature type="domain" description="Disease resistance R13L4/SHOC-2-like LRR" evidence="9">
    <location>
        <begin position="456"/>
        <end position="786"/>
    </location>
</feature>
<keyword evidence="5" id="KW-0611">Plant defense</keyword>
<dbReference type="PANTHER" id="PTHR23155:SF1091">
    <property type="entry name" value="EXPRESSED PROTEIN"/>
    <property type="match status" value="1"/>
</dbReference>
<feature type="domain" description="Disease resistance N-terminal" evidence="7">
    <location>
        <begin position="8"/>
        <end position="90"/>
    </location>
</feature>
<dbReference type="InterPro" id="IPR032675">
    <property type="entry name" value="LRR_dom_sf"/>
</dbReference>
<evidence type="ECO:0000313" key="11">
    <source>
        <dbReference type="Proteomes" id="UP001497457"/>
    </source>
</evidence>
<dbReference type="Proteomes" id="UP001497457">
    <property type="component" value="Chromosome 20rd"/>
</dbReference>
<dbReference type="InterPro" id="IPR041118">
    <property type="entry name" value="Rx_N"/>
</dbReference>
<dbReference type="PANTHER" id="PTHR23155">
    <property type="entry name" value="DISEASE RESISTANCE PROTEIN RP"/>
    <property type="match status" value="1"/>
</dbReference>
<dbReference type="SUPFAM" id="SSF52058">
    <property type="entry name" value="L domain-like"/>
    <property type="match status" value="1"/>
</dbReference>
<dbReference type="InterPro" id="IPR058922">
    <property type="entry name" value="WHD_DRP"/>
</dbReference>
<dbReference type="GO" id="GO:0006952">
    <property type="term" value="P:defense response"/>
    <property type="evidence" value="ECO:0007669"/>
    <property type="project" value="UniProtKB-KW"/>
</dbReference>
<dbReference type="EMBL" id="OZ075130">
    <property type="protein sequence ID" value="CAL4978780.1"/>
    <property type="molecule type" value="Genomic_DNA"/>
</dbReference>
<dbReference type="Pfam" id="PF23559">
    <property type="entry name" value="WHD_DRP"/>
    <property type="match status" value="1"/>
</dbReference>
<dbReference type="InterPro" id="IPR036388">
    <property type="entry name" value="WH-like_DNA-bd_sf"/>
</dbReference>
<evidence type="ECO:0000256" key="2">
    <source>
        <dbReference type="ARBA" id="ARBA00022614"/>
    </source>
</evidence>
<organism evidence="10 11">
    <name type="scientific">Urochloa decumbens</name>
    <dbReference type="NCBI Taxonomy" id="240449"/>
    <lineage>
        <taxon>Eukaryota</taxon>
        <taxon>Viridiplantae</taxon>
        <taxon>Streptophyta</taxon>
        <taxon>Embryophyta</taxon>
        <taxon>Tracheophyta</taxon>
        <taxon>Spermatophyta</taxon>
        <taxon>Magnoliopsida</taxon>
        <taxon>Liliopsida</taxon>
        <taxon>Poales</taxon>
        <taxon>Poaceae</taxon>
        <taxon>PACMAD clade</taxon>
        <taxon>Panicoideae</taxon>
        <taxon>Panicodae</taxon>
        <taxon>Paniceae</taxon>
        <taxon>Melinidinae</taxon>
        <taxon>Urochloa</taxon>
    </lineage>
</organism>
<protein>
    <recommendedName>
        <fullName evidence="12">Rx N-terminal domain-containing protein</fullName>
    </recommendedName>
</protein>
<evidence type="ECO:0000256" key="1">
    <source>
        <dbReference type="ARBA" id="ARBA00008894"/>
    </source>
</evidence>
<sequence>MADQTQGAIDALLGLLTRAIGDEARLLGGLPGNMQFIKDEMDSMNGFLMHLTKTESEHDDQIRAWMKQVREIAYLAEDCVERYVRDIAPHDGGGILDTLVFLVCHPNKYWLRHRLAKQILELKARVNDVGERRNRYGVQVPPGSELKKAEDRAAAAEEEKRDAFRRALEQGIADFSRQSSQQDQAPGVMVVYSSIRTAVRRLLPAAVPSFISKAIAQLPAHVRSQGAAVVRGTWKKCHPAANDEATFRCIEMLLCALYAYPFKGNNLELKRLSRKLSQEDEEAAGADEIKKQAMIFCYSLLSTNQKSCLQYLTAFQEETAISRTSLVRRWVAEGLVSNEPGRTLQEVGERYFSDLLFRGFIRRARIGDAGTVKSCEPLSAGPISEFISNIAKADNFVVELPVHLDRQLQIRKIVKQPRPTHQAAAADYYRCWIICCRKQDAEAVVDPMDDLAKFLTKLPALYRLNVLDLGGCKGLKPSHIATICTVVWLKYLCLRKTDVRRLPPRHMEKLKLLETLDIRETPRIHPRDVRRMYLQSLKHLLAGRYINKLTGEDASTARTAADVLVVTVKIPARIAAMRNMETLSHVQVSDELLGGVAKLHRLKKLGVVIHQANNPTAQQLLAVVCKLAGSLRSLSIWITQAGFLDISVLQEATPSLILENLDINGRISSSLPSWVEMAGKLANISLRDTEMNGGETLRRLANVQSLRCLKLRRRSFIEQALIFRDVHFRALRFLIVDGDTITSVAFVADAAPKLEKIVWAISKVHSGELISGIDKLPKLEEIEIRGNFNVNSLLQAIGPRTEPPASAIRYRCRYVYLSDFNEITVVSKTKSDAATTLSLPAGVINQQQ</sequence>
<evidence type="ECO:0008006" key="12">
    <source>
        <dbReference type="Google" id="ProtNLM"/>
    </source>
</evidence>
<keyword evidence="4" id="KW-0547">Nucleotide-binding</keyword>
<keyword evidence="2" id="KW-0433">Leucine-rich repeat</keyword>
<reference evidence="10" key="1">
    <citation type="submission" date="2024-10" db="EMBL/GenBank/DDBJ databases">
        <authorList>
            <person name="Ryan C."/>
        </authorList>
    </citation>
    <scope>NUCLEOTIDE SEQUENCE [LARGE SCALE GENOMIC DNA]</scope>
</reference>
<dbReference type="Pfam" id="PF23598">
    <property type="entry name" value="LRR_14"/>
    <property type="match status" value="1"/>
</dbReference>
<evidence type="ECO:0000256" key="3">
    <source>
        <dbReference type="ARBA" id="ARBA00022737"/>
    </source>
</evidence>
<proteinExistence type="inferred from homology"/>
<keyword evidence="3" id="KW-0677">Repeat</keyword>
<comment type="similarity">
    <text evidence="1">Belongs to the disease resistance NB-LRR family.</text>
</comment>
<dbReference type="AlphaFoldDB" id="A0ABC9AMR8"/>
<evidence type="ECO:0000256" key="4">
    <source>
        <dbReference type="ARBA" id="ARBA00022741"/>
    </source>
</evidence>
<dbReference type="Gene3D" id="1.10.10.10">
    <property type="entry name" value="Winged helix-like DNA-binding domain superfamily/Winged helix DNA-binding domain"/>
    <property type="match status" value="1"/>
</dbReference>
<name>A0ABC9AMR8_9POAL</name>